<dbReference type="RefSeq" id="WP_116556262.1">
    <property type="nucleotide sequence ID" value="NZ_QCZG01000067.1"/>
</dbReference>
<protein>
    <recommendedName>
        <fullName evidence="6">Dihydrolipoamide acetyltransferase component of pyruvate dehydrogenase complex</fullName>
        <ecNumber evidence="6">2.3.1.-</ecNumber>
    </recommendedName>
</protein>
<feature type="region of interest" description="Disordered" evidence="7">
    <location>
        <begin position="83"/>
        <end position="102"/>
    </location>
</feature>
<feature type="region of interest" description="Disordered" evidence="7">
    <location>
        <begin position="157"/>
        <end position="185"/>
    </location>
</feature>
<keyword evidence="11" id="KW-1185">Reference proteome</keyword>
<dbReference type="PROSITE" id="PS50968">
    <property type="entry name" value="BIOTINYL_LIPOYL"/>
    <property type="match status" value="1"/>
</dbReference>
<keyword evidence="5 6" id="KW-0012">Acyltransferase</keyword>
<dbReference type="EMBL" id="QCZG01000067">
    <property type="protein sequence ID" value="PWA05532.1"/>
    <property type="molecule type" value="Genomic_DNA"/>
</dbReference>
<dbReference type="InterPro" id="IPR000089">
    <property type="entry name" value="Biotin_lipoyl"/>
</dbReference>
<sequence>MIYEFKLPDIGEGLHEVEIVNWFVKPGDQIKENDNLVEVQTDKSVAEISSPVTGTIKQLGAELGEVIHVGEVLAVIDHGASSSLSQELPPAKEKAEEEKTSAHIKKEEINKKGSKKKVVAAPSVRRLARELGIDISAVTPTGKGGKVTEDDVRAFNEQPKNQTEASAPAVPKSDEKRTGFEYVEEETREPIRGMRKAIFENMVKSKFTATHCTGLDEINVDRLVELRKQMLPYAERKGIKLTYLSFIVKAVTCVLKDYPIFNSSVDEEKMEIIYKNYIHIGIATATDAGLVVPIVRHADKKSILEIAGEIQDQSERARQRKLKSNELTGSTFTISSTGGKGGWYGTPIINYPEVAILGVHSIRKKPIVVNDEIVIGKMMGSSFTFDHRIIDGEPVGRFMEQLKELLENPDFILLEGR</sequence>
<evidence type="ECO:0000256" key="7">
    <source>
        <dbReference type="SAM" id="MobiDB-lite"/>
    </source>
</evidence>
<dbReference type="InterPro" id="IPR023213">
    <property type="entry name" value="CAT-like_dom_sf"/>
</dbReference>
<dbReference type="InterPro" id="IPR004167">
    <property type="entry name" value="PSBD"/>
</dbReference>
<keyword evidence="3 6" id="KW-0808">Transferase</keyword>
<dbReference type="CDD" id="cd06849">
    <property type="entry name" value="lipoyl_domain"/>
    <property type="match status" value="1"/>
</dbReference>
<evidence type="ECO:0000256" key="3">
    <source>
        <dbReference type="ARBA" id="ARBA00022679"/>
    </source>
</evidence>
<comment type="cofactor">
    <cofactor evidence="1 6">
        <name>(R)-lipoate</name>
        <dbReference type="ChEBI" id="CHEBI:83088"/>
    </cofactor>
</comment>
<proteinExistence type="inferred from homology"/>
<dbReference type="PANTHER" id="PTHR43178">
    <property type="entry name" value="DIHYDROLIPOAMIDE ACETYLTRANSFERASE COMPONENT OF PYRUVATE DEHYDROGENASE COMPLEX"/>
    <property type="match status" value="1"/>
</dbReference>
<organism evidence="10 11">
    <name type="scientific">Pueribacillus theae</name>
    <dbReference type="NCBI Taxonomy" id="2171751"/>
    <lineage>
        <taxon>Bacteria</taxon>
        <taxon>Bacillati</taxon>
        <taxon>Bacillota</taxon>
        <taxon>Bacilli</taxon>
        <taxon>Bacillales</taxon>
        <taxon>Bacillaceae</taxon>
        <taxon>Pueribacillus</taxon>
    </lineage>
</organism>
<dbReference type="PANTHER" id="PTHR43178:SF5">
    <property type="entry name" value="LIPOAMIDE ACYLTRANSFERASE COMPONENT OF BRANCHED-CHAIN ALPHA-KETO ACID DEHYDROGENASE COMPLEX, MITOCHONDRIAL"/>
    <property type="match status" value="1"/>
</dbReference>
<reference evidence="10 11" key="1">
    <citation type="submission" date="2018-04" db="EMBL/GenBank/DDBJ databases">
        <title>Camelliibacillus theae gen. nov., sp. nov., isolated from Pu'er tea.</title>
        <authorList>
            <person name="Niu L."/>
        </authorList>
    </citation>
    <scope>NUCLEOTIDE SEQUENCE [LARGE SCALE GENOMIC DNA]</scope>
    <source>
        <strain evidence="10 11">T8</strain>
    </source>
</reference>
<feature type="domain" description="Peripheral subunit-binding (PSBD)" evidence="9">
    <location>
        <begin position="119"/>
        <end position="156"/>
    </location>
</feature>
<name>A0A2U1JK66_9BACI</name>
<dbReference type="SUPFAM" id="SSF47005">
    <property type="entry name" value="Peripheral subunit-binding domain of 2-oxo acid dehydrogenase complex"/>
    <property type="match status" value="1"/>
</dbReference>
<accession>A0A2U1JK66</accession>
<evidence type="ECO:0000256" key="6">
    <source>
        <dbReference type="RuleBase" id="RU003423"/>
    </source>
</evidence>
<dbReference type="PROSITE" id="PS51826">
    <property type="entry name" value="PSBD"/>
    <property type="match status" value="1"/>
</dbReference>
<comment type="caution">
    <text evidence="10">The sequence shown here is derived from an EMBL/GenBank/DDBJ whole genome shotgun (WGS) entry which is preliminary data.</text>
</comment>
<dbReference type="EC" id="2.3.1.-" evidence="6"/>
<evidence type="ECO:0000313" key="10">
    <source>
        <dbReference type="EMBL" id="PWA05532.1"/>
    </source>
</evidence>
<evidence type="ECO:0000259" key="9">
    <source>
        <dbReference type="PROSITE" id="PS51826"/>
    </source>
</evidence>
<dbReference type="Proteomes" id="UP000245998">
    <property type="component" value="Unassembled WGS sequence"/>
</dbReference>
<dbReference type="GO" id="GO:0016407">
    <property type="term" value="F:acetyltransferase activity"/>
    <property type="evidence" value="ECO:0007669"/>
    <property type="project" value="TreeGrafter"/>
</dbReference>
<dbReference type="Pfam" id="PF00364">
    <property type="entry name" value="Biotin_lipoyl"/>
    <property type="match status" value="1"/>
</dbReference>
<evidence type="ECO:0000256" key="5">
    <source>
        <dbReference type="ARBA" id="ARBA00023315"/>
    </source>
</evidence>
<evidence type="ECO:0000256" key="2">
    <source>
        <dbReference type="ARBA" id="ARBA00007317"/>
    </source>
</evidence>
<dbReference type="InterPro" id="IPR001078">
    <property type="entry name" value="2-oxoacid_DH_actylTfrase"/>
</dbReference>
<dbReference type="GO" id="GO:0031405">
    <property type="term" value="F:lipoic acid binding"/>
    <property type="evidence" value="ECO:0007669"/>
    <property type="project" value="TreeGrafter"/>
</dbReference>
<gene>
    <name evidence="10" type="ORF">DCC39_17960</name>
</gene>
<dbReference type="Pfam" id="PF00198">
    <property type="entry name" value="2-oxoacid_dh"/>
    <property type="match status" value="1"/>
</dbReference>
<comment type="similarity">
    <text evidence="2 6">Belongs to the 2-oxoacid dehydrogenase family.</text>
</comment>
<dbReference type="AlphaFoldDB" id="A0A2U1JK66"/>
<evidence type="ECO:0000259" key="8">
    <source>
        <dbReference type="PROSITE" id="PS50968"/>
    </source>
</evidence>
<feature type="compositionally biased region" description="Basic and acidic residues" evidence="7">
    <location>
        <begin position="90"/>
        <end position="102"/>
    </location>
</feature>
<feature type="domain" description="Lipoyl-binding" evidence="8">
    <location>
        <begin position="2"/>
        <end position="77"/>
    </location>
</feature>
<evidence type="ECO:0000313" key="11">
    <source>
        <dbReference type="Proteomes" id="UP000245998"/>
    </source>
</evidence>
<dbReference type="InterPro" id="IPR011053">
    <property type="entry name" value="Single_hybrid_motif"/>
</dbReference>
<dbReference type="Gene3D" id="4.10.320.10">
    <property type="entry name" value="E3-binding domain"/>
    <property type="match status" value="1"/>
</dbReference>
<dbReference type="FunFam" id="3.30.559.10:FF:000007">
    <property type="entry name" value="Dihydrolipoamide acetyltransferase component of pyruvate dehydrogenase complex"/>
    <property type="match status" value="1"/>
</dbReference>
<dbReference type="SUPFAM" id="SSF51230">
    <property type="entry name" value="Single hybrid motif"/>
    <property type="match status" value="1"/>
</dbReference>
<dbReference type="InterPro" id="IPR050743">
    <property type="entry name" value="2-oxoacid_DH_E2_comp"/>
</dbReference>
<dbReference type="InterPro" id="IPR003016">
    <property type="entry name" value="2-oxoA_DH_lipoyl-BS"/>
</dbReference>
<dbReference type="Gene3D" id="3.30.559.10">
    <property type="entry name" value="Chloramphenicol acetyltransferase-like domain"/>
    <property type="match status" value="1"/>
</dbReference>
<dbReference type="GO" id="GO:0005737">
    <property type="term" value="C:cytoplasm"/>
    <property type="evidence" value="ECO:0007669"/>
    <property type="project" value="TreeGrafter"/>
</dbReference>
<keyword evidence="4 6" id="KW-0450">Lipoyl</keyword>
<dbReference type="InterPro" id="IPR036625">
    <property type="entry name" value="E3-bd_dom_sf"/>
</dbReference>
<dbReference type="Gene3D" id="2.40.50.100">
    <property type="match status" value="1"/>
</dbReference>
<dbReference type="OrthoDB" id="9805770at2"/>
<evidence type="ECO:0000256" key="4">
    <source>
        <dbReference type="ARBA" id="ARBA00022823"/>
    </source>
</evidence>
<dbReference type="SUPFAM" id="SSF52777">
    <property type="entry name" value="CoA-dependent acyltransferases"/>
    <property type="match status" value="1"/>
</dbReference>
<evidence type="ECO:0000256" key="1">
    <source>
        <dbReference type="ARBA" id="ARBA00001938"/>
    </source>
</evidence>
<dbReference type="PROSITE" id="PS00189">
    <property type="entry name" value="LIPOYL"/>
    <property type="match status" value="1"/>
</dbReference>
<dbReference type="Pfam" id="PF02817">
    <property type="entry name" value="E3_binding"/>
    <property type="match status" value="1"/>
</dbReference>